<feature type="compositionally biased region" description="Polar residues" evidence="6">
    <location>
        <begin position="150"/>
        <end position="160"/>
    </location>
</feature>
<comment type="caution">
    <text evidence="8">The sequence shown here is derived from an EMBL/GenBank/DDBJ whole genome shotgun (WGS) entry which is preliminary data.</text>
</comment>
<dbReference type="Pfam" id="PF05920">
    <property type="entry name" value="Homeobox_KN"/>
    <property type="match status" value="1"/>
</dbReference>
<evidence type="ECO:0000256" key="4">
    <source>
        <dbReference type="ARBA" id="ARBA00023242"/>
    </source>
</evidence>
<dbReference type="PROSITE" id="PS50071">
    <property type="entry name" value="HOMEOBOX_2"/>
    <property type="match status" value="1"/>
</dbReference>
<dbReference type="GO" id="GO:0003677">
    <property type="term" value="F:DNA binding"/>
    <property type="evidence" value="ECO:0007669"/>
    <property type="project" value="UniProtKB-UniRule"/>
</dbReference>
<evidence type="ECO:0000313" key="8">
    <source>
        <dbReference type="EMBL" id="KAF7809763.1"/>
    </source>
</evidence>
<feature type="compositionally biased region" description="Low complexity" evidence="6">
    <location>
        <begin position="74"/>
        <end position="91"/>
    </location>
</feature>
<feature type="compositionally biased region" description="Polar residues" evidence="6">
    <location>
        <begin position="113"/>
        <end position="131"/>
    </location>
</feature>
<evidence type="ECO:0000256" key="6">
    <source>
        <dbReference type="SAM" id="MobiDB-lite"/>
    </source>
</evidence>
<dbReference type="InterPro" id="IPR050224">
    <property type="entry name" value="TALE_homeobox"/>
</dbReference>
<dbReference type="Gene3D" id="1.10.10.60">
    <property type="entry name" value="Homeodomain-like"/>
    <property type="match status" value="1"/>
</dbReference>
<dbReference type="GO" id="GO:0005634">
    <property type="term" value="C:nucleus"/>
    <property type="evidence" value="ECO:0007669"/>
    <property type="project" value="UniProtKB-SubCell"/>
</dbReference>
<dbReference type="Proteomes" id="UP000634136">
    <property type="component" value="Unassembled WGS sequence"/>
</dbReference>
<evidence type="ECO:0000256" key="3">
    <source>
        <dbReference type="ARBA" id="ARBA00023155"/>
    </source>
</evidence>
<reference evidence="8" key="1">
    <citation type="submission" date="2020-09" db="EMBL/GenBank/DDBJ databases">
        <title>Genome-Enabled Discovery of Anthraquinone Biosynthesis in Senna tora.</title>
        <authorList>
            <person name="Kang S.-H."/>
            <person name="Pandey R.P."/>
            <person name="Lee C.-M."/>
            <person name="Sim J.-S."/>
            <person name="Jeong J.-T."/>
            <person name="Choi B.-S."/>
            <person name="Jung M."/>
            <person name="Ginzburg D."/>
            <person name="Zhao K."/>
            <person name="Won S.Y."/>
            <person name="Oh T.-J."/>
            <person name="Yu Y."/>
            <person name="Kim N.-H."/>
            <person name="Lee O.R."/>
            <person name="Lee T.-H."/>
            <person name="Bashyal P."/>
            <person name="Kim T.-S."/>
            <person name="Lee W.-H."/>
            <person name="Kawkins C."/>
            <person name="Kim C.-K."/>
            <person name="Kim J.S."/>
            <person name="Ahn B.O."/>
            <person name="Rhee S.Y."/>
            <person name="Sohng J.K."/>
        </authorList>
    </citation>
    <scope>NUCLEOTIDE SEQUENCE</scope>
    <source>
        <tissue evidence="8">Leaf</tissue>
    </source>
</reference>
<dbReference type="InterPro" id="IPR008422">
    <property type="entry name" value="KN_HD"/>
</dbReference>
<dbReference type="CDD" id="cd00086">
    <property type="entry name" value="homeodomain"/>
    <property type="match status" value="1"/>
</dbReference>
<sequence length="234" mass="24818">MKERYPSDADKHLLARQTGLSRNQVSNWFINARVRLWKPMVEDMYQQELKEAESAEERELERNHSSNNSNLAQTPTTTTTTAPTTSTATATAPPPPPSSTTTTTPSTPKRSHFNPSESDPSQPFSETQPTLISAAAAGGGGSEAAPPLSQCFQDSSSSDLLSHRPTMGTGEDTCRHGSLIAADYGTASASADIGSTLIRFGTTAGDVSLTLGLRHAGNIPDKAAPFSVRDFGPI</sequence>
<gene>
    <name evidence="8" type="ORF">G2W53_036506</name>
</gene>
<evidence type="ECO:0000256" key="1">
    <source>
        <dbReference type="ARBA" id="ARBA00004123"/>
    </source>
</evidence>
<dbReference type="OrthoDB" id="991095at2759"/>
<dbReference type="GO" id="GO:0006355">
    <property type="term" value="P:regulation of DNA-templated transcription"/>
    <property type="evidence" value="ECO:0007669"/>
    <property type="project" value="InterPro"/>
</dbReference>
<protein>
    <submittedName>
        <fullName evidence="8">BEL1-like homeodomain protein 4</fullName>
    </submittedName>
</protein>
<keyword evidence="9" id="KW-1185">Reference proteome</keyword>
<keyword evidence="4 5" id="KW-0539">Nucleus</keyword>
<dbReference type="EMBL" id="JAAIUW010000011">
    <property type="protein sequence ID" value="KAF7809763.1"/>
    <property type="molecule type" value="Genomic_DNA"/>
</dbReference>
<feature type="region of interest" description="Disordered" evidence="6">
    <location>
        <begin position="48"/>
        <end position="169"/>
    </location>
</feature>
<organism evidence="8 9">
    <name type="scientific">Senna tora</name>
    <dbReference type="NCBI Taxonomy" id="362788"/>
    <lineage>
        <taxon>Eukaryota</taxon>
        <taxon>Viridiplantae</taxon>
        <taxon>Streptophyta</taxon>
        <taxon>Embryophyta</taxon>
        <taxon>Tracheophyta</taxon>
        <taxon>Spermatophyta</taxon>
        <taxon>Magnoliopsida</taxon>
        <taxon>eudicotyledons</taxon>
        <taxon>Gunneridae</taxon>
        <taxon>Pentapetalae</taxon>
        <taxon>rosids</taxon>
        <taxon>fabids</taxon>
        <taxon>Fabales</taxon>
        <taxon>Fabaceae</taxon>
        <taxon>Caesalpinioideae</taxon>
        <taxon>Cassia clade</taxon>
        <taxon>Senna</taxon>
    </lineage>
</organism>
<feature type="DNA-binding region" description="Homeobox" evidence="5">
    <location>
        <begin position="3"/>
        <end position="40"/>
    </location>
</feature>
<dbReference type="AlphaFoldDB" id="A0A834W637"/>
<evidence type="ECO:0000256" key="5">
    <source>
        <dbReference type="PROSITE-ProRule" id="PRU00108"/>
    </source>
</evidence>
<evidence type="ECO:0000259" key="7">
    <source>
        <dbReference type="PROSITE" id="PS50071"/>
    </source>
</evidence>
<dbReference type="SUPFAM" id="SSF46689">
    <property type="entry name" value="Homeodomain-like"/>
    <property type="match status" value="1"/>
</dbReference>
<dbReference type="InterPro" id="IPR009057">
    <property type="entry name" value="Homeodomain-like_sf"/>
</dbReference>
<comment type="subcellular location">
    <subcellularLocation>
        <location evidence="1 5">Nucleus</location>
    </subcellularLocation>
</comment>
<name>A0A834W637_9FABA</name>
<proteinExistence type="predicted"/>
<keyword evidence="2 5" id="KW-0238">DNA-binding</keyword>
<keyword evidence="3 5" id="KW-0371">Homeobox</keyword>
<feature type="domain" description="Homeobox" evidence="7">
    <location>
        <begin position="1"/>
        <end position="39"/>
    </location>
</feature>
<feature type="compositionally biased region" description="Basic and acidic residues" evidence="6">
    <location>
        <begin position="48"/>
        <end position="64"/>
    </location>
</feature>
<evidence type="ECO:0000256" key="2">
    <source>
        <dbReference type="ARBA" id="ARBA00023125"/>
    </source>
</evidence>
<evidence type="ECO:0000313" key="9">
    <source>
        <dbReference type="Proteomes" id="UP000634136"/>
    </source>
</evidence>
<dbReference type="InterPro" id="IPR001356">
    <property type="entry name" value="HD"/>
</dbReference>
<feature type="compositionally biased region" description="Low complexity" evidence="6">
    <location>
        <begin position="99"/>
        <end position="108"/>
    </location>
</feature>
<dbReference type="PANTHER" id="PTHR11850">
    <property type="entry name" value="HOMEOBOX PROTEIN TRANSCRIPTION FACTORS"/>
    <property type="match status" value="1"/>
</dbReference>
<accession>A0A834W637</accession>